<sequence>MANITDSKTSVLFDFDGTLCDSETPAMEVAYIELAPYLGVPPTPETMLEFIRANAGKAFEFMIEAADEERKSKNETETCEESRANKSEPKDIMSVINPWREKLGLKPLAETNPGSVSLLTLQKEDTLVALGNLCRPVDGCLEVLQSLNNNGLSYCIATTSGKPRVPVCVDAANIRNYFPTDDFIHSGESDFTPPRFKPAPDVYMKAANAQGKAYEDCVAVEDSGSGVGSAANAKLGLIVGYVGAGHIAEAAKDEHAKMLMSGGRSENGRGAAIVLRNLQDLLPIVYAFEKFRKDSPDSKPSDFNVADCVGSIGGQHWLP</sequence>
<dbReference type="SUPFAM" id="SSF56784">
    <property type="entry name" value="HAD-like"/>
    <property type="match status" value="1"/>
</dbReference>
<dbReference type="Gene3D" id="3.40.50.1000">
    <property type="entry name" value="HAD superfamily/HAD-like"/>
    <property type="match status" value="1"/>
</dbReference>
<evidence type="ECO:0000313" key="6">
    <source>
        <dbReference type="EMBL" id="KNC77265.1"/>
    </source>
</evidence>
<dbReference type="SFLD" id="SFLDG01129">
    <property type="entry name" value="C1.5:_HAD__Beta-PGM__Phosphata"/>
    <property type="match status" value="1"/>
</dbReference>
<evidence type="ECO:0000313" key="7">
    <source>
        <dbReference type="Proteomes" id="UP000054560"/>
    </source>
</evidence>
<gene>
    <name evidence="6" type="ORF">SARC_10274</name>
</gene>
<dbReference type="Proteomes" id="UP000054560">
    <property type="component" value="Unassembled WGS sequence"/>
</dbReference>
<keyword evidence="4" id="KW-0119">Carbohydrate metabolism</keyword>
<evidence type="ECO:0000256" key="5">
    <source>
        <dbReference type="SAM" id="MobiDB-lite"/>
    </source>
</evidence>
<accession>A0A0L0FKH8</accession>
<dbReference type="PANTHER" id="PTHR46193">
    <property type="entry name" value="6-PHOSPHOGLUCONATE PHOSPHATASE"/>
    <property type="match status" value="1"/>
</dbReference>
<dbReference type="AlphaFoldDB" id="A0A0L0FKH8"/>
<reference evidence="6 7" key="1">
    <citation type="submission" date="2011-02" db="EMBL/GenBank/DDBJ databases">
        <title>The Genome Sequence of Sphaeroforma arctica JP610.</title>
        <authorList>
            <consortium name="The Broad Institute Genome Sequencing Platform"/>
            <person name="Russ C."/>
            <person name="Cuomo C."/>
            <person name="Young S.K."/>
            <person name="Zeng Q."/>
            <person name="Gargeya S."/>
            <person name="Alvarado L."/>
            <person name="Berlin A."/>
            <person name="Chapman S.B."/>
            <person name="Chen Z."/>
            <person name="Freedman E."/>
            <person name="Gellesch M."/>
            <person name="Goldberg J."/>
            <person name="Griggs A."/>
            <person name="Gujja S."/>
            <person name="Heilman E."/>
            <person name="Heiman D."/>
            <person name="Howarth C."/>
            <person name="Mehta T."/>
            <person name="Neiman D."/>
            <person name="Pearson M."/>
            <person name="Roberts A."/>
            <person name="Saif S."/>
            <person name="Shea T."/>
            <person name="Shenoy N."/>
            <person name="Sisk P."/>
            <person name="Stolte C."/>
            <person name="Sykes S."/>
            <person name="White J."/>
            <person name="Yandava C."/>
            <person name="Burger G."/>
            <person name="Gray M.W."/>
            <person name="Holland P.W.H."/>
            <person name="King N."/>
            <person name="Lang F.B.F."/>
            <person name="Roger A.J."/>
            <person name="Ruiz-Trillo I."/>
            <person name="Haas B."/>
            <person name="Nusbaum C."/>
            <person name="Birren B."/>
        </authorList>
    </citation>
    <scope>NUCLEOTIDE SEQUENCE [LARGE SCALE GENOMIC DNA]</scope>
    <source>
        <strain evidence="6 7">JP610</strain>
    </source>
</reference>
<keyword evidence="7" id="KW-1185">Reference proteome</keyword>
<evidence type="ECO:0000256" key="1">
    <source>
        <dbReference type="ARBA" id="ARBA00001946"/>
    </source>
</evidence>
<dbReference type="GO" id="GO:0046872">
    <property type="term" value="F:metal ion binding"/>
    <property type="evidence" value="ECO:0007669"/>
    <property type="project" value="UniProtKB-KW"/>
</dbReference>
<organism evidence="6 7">
    <name type="scientific">Sphaeroforma arctica JP610</name>
    <dbReference type="NCBI Taxonomy" id="667725"/>
    <lineage>
        <taxon>Eukaryota</taxon>
        <taxon>Ichthyosporea</taxon>
        <taxon>Ichthyophonida</taxon>
        <taxon>Sphaeroforma</taxon>
    </lineage>
</organism>
<dbReference type="EMBL" id="KQ242787">
    <property type="protein sequence ID" value="KNC77265.1"/>
    <property type="molecule type" value="Genomic_DNA"/>
</dbReference>
<dbReference type="InterPro" id="IPR036412">
    <property type="entry name" value="HAD-like_sf"/>
</dbReference>
<evidence type="ECO:0000256" key="3">
    <source>
        <dbReference type="ARBA" id="ARBA00022842"/>
    </source>
</evidence>
<keyword evidence="3" id="KW-0460">Magnesium</keyword>
<dbReference type="eggNOG" id="ENOG502QSWC">
    <property type="taxonomic scope" value="Eukaryota"/>
</dbReference>
<dbReference type="PANTHER" id="PTHR46193:SF18">
    <property type="entry name" value="HEXITOL PHOSPHATASE B"/>
    <property type="match status" value="1"/>
</dbReference>
<dbReference type="STRING" id="667725.A0A0L0FKH8"/>
<dbReference type="InterPro" id="IPR051600">
    <property type="entry name" value="Beta-PGM-like"/>
</dbReference>
<comment type="cofactor">
    <cofactor evidence="1">
        <name>Mg(2+)</name>
        <dbReference type="ChEBI" id="CHEBI:18420"/>
    </cofactor>
</comment>
<dbReference type="GO" id="GO:0003824">
    <property type="term" value="F:catalytic activity"/>
    <property type="evidence" value="ECO:0007669"/>
    <property type="project" value="UniProtKB-ARBA"/>
</dbReference>
<dbReference type="CDD" id="cd07505">
    <property type="entry name" value="HAD_BPGM-like"/>
    <property type="match status" value="1"/>
</dbReference>
<dbReference type="OrthoDB" id="197733at2759"/>
<dbReference type="Pfam" id="PF00702">
    <property type="entry name" value="Hydrolase"/>
    <property type="match status" value="1"/>
</dbReference>
<protein>
    <submittedName>
        <fullName evidence="6">Uncharacterized protein</fullName>
    </submittedName>
</protein>
<feature type="region of interest" description="Disordered" evidence="5">
    <location>
        <begin position="68"/>
        <end position="87"/>
    </location>
</feature>
<evidence type="ECO:0000256" key="4">
    <source>
        <dbReference type="ARBA" id="ARBA00023277"/>
    </source>
</evidence>
<proteinExistence type="predicted"/>
<keyword evidence="2" id="KW-0479">Metal-binding</keyword>
<name>A0A0L0FKH8_9EUKA</name>
<dbReference type="InterPro" id="IPR023198">
    <property type="entry name" value="PGP-like_dom2"/>
</dbReference>
<dbReference type="GeneID" id="25910778"/>
<dbReference type="SFLD" id="SFLDS00003">
    <property type="entry name" value="Haloacid_Dehalogenase"/>
    <property type="match status" value="1"/>
</dbReference>
<evidence type="ECO:0000256" key="2">
    <source>
        <dbReference type="ARBA" id="ARBA00022723"/>
    </source>
</evidence>
<dbReference type="InterPro" id="IPR023214">
    <property type="entry name" value="HAD_sf"/>
</dbReference>
<dbReference type="RefSeq" id="XP_014151167.1">
    <property type="nucleotide sequence ID" value="XM_014295692.1"/>
</dbReference>
<dbReference type="Gene3D" id="1.10.150.240">
    <property type="entry name" value="Putative phosphatase, domain 2"/>
    <property type="match status" value="1"/>
</dbReference>